<reference evidence="6 7" key="1">
    <citation type="journal article" date="2014" name="Int. J. Syst. Evol. Microbiol.">
        <title>Brachybacterium ginsengisoli sp. nov., isolated from soil of a ginseng field.</title>
        <authorList>
            <person name="Hoang V.A."/>
            <person name="Kim Y.J."/>
            <person name="Nguyen N.L."/>
            <person name="Yang D.C."/>
        </authorList>
    </citation>
    <scope>NUCLEOTIDE SEQUENCE [LARGE SCALE GENOMIC DNA]</scope>
    <source>
        <strain evidence="6 7">DCY80</strain>
    </source>
</reference>
<organism evidence="6 7">
    <name type="scientific">Brachybacterium ginsengisoli</name>
    <dbReference type="NCBI Taxonomy" id="1331682"/>
    <lineage>
        <taxon>Bacteria</taxon>
        <taxon>Bacillati</taxon>
        <taxon>Actinomycetota</taxon>
        <taxon>Actinomycetes</taxon>
        <taxon>Micrococcales</taxon>
        <taxon>Dermabacteraceae</taxon>
        <taxon>Brachybacterium</taxon>
    </lineage>
</organism>
<dbReference type="EMBL" id="CP023564">
    <property type="protein sequence ID" value="ATG55777.1"/>
    <property type="molecule type" value="Genomic_DNA"/>
</dbReference>
<dbReference type="OrthoDB" id="9778880at2"/>
<dbReference type="SMART" id="SM01130">
    <property type="entry name" value="DHDPS"/>
    <property type="match status" value="1"/>
</dbReference>
<dbReference type="Gene3D" id="3.20.20.70">
    <property type="entry name" value="Aldolase class I"/>
    <property type="match status" value="1"/>
</dbReference>
<accession>A0A291GZY8</accession>
<gene>
    <name evidence="6" type="ORF">CFK41_14080</name>
</gene>
<dbReference type="InterPro" id="IPR002220">
    <property type="entry name" value="DapA-like"/>
</dbReference>
<evidence type="ECO:0000256" key="3">
    <source>
        <dbReference type="PIRNR" id="PIRNR001365"/>
    </source>
</evidence>
<feature type="binding site" evidence="5">
    <location>
        <position position="44"/>
    </location>
    <ligand>
        <name>pyruvate</name>
        <dbReference type="ChEBI" id="CHEBI:15361"/>
    </ligand>
</feature>
<name>A0A291GZY8_9MICO</name>
<dbReference type="KEGG" id="bgg:CFK41_14080"/>
<proteinExistence type="inferred from homology"/>
<dbReference type="GO" id="GO:0005829">
    <property type="term" value="C:cytosol"/>
    <property type="evidence" value="ECO:0007669"/>
    <property type="project" value="TreeGrafter"/>
</dbReference>
<evidence type="ECO:0000256" key="5">
    <source>
        <dbReference type="PIRSR" id="PIRSR001365-2"/>
    </source>
</evidence>
<dbReference type="GO" id="GO:0008840">
    <property type="term" value="F:4-hydroxy-tetrahydrodipicolinate synthase activity"/>
    <property type="evidence" value="ECO:0007669"/>
    <property type="project" value="TreeGrafter"/>
</dbReference>
<evidence type="ECO:0000256" key="2">
    <source>
        <dbReference type="ARBA" id="ARBA00023239"/>
    </source>
</evidence>
<evidence type="ECO:0000256" key="1">
    <source>
        <dbReference type="ARBA" id="ARBA00007592"/>
    </source>
</evidence>
<dbReference type="Proteomes" id="UP000217889">
    <property type="component" value="Chromosome"/>
</dbReference>
<dbReference type="Pfam" id="PF00701">
    <property type="entry name" value="DHDPS"/>
    <property type="match status" value="1"/>
</dbReference>
<feature type="active site" description="Proton donor/acceptor" evidence="4">
    <location>
        <position position="131"/>
    </location>
</feature>
<evidence type="ECO:0000313" key="6">
    <source>
        <dbReference type="EMBL" id="ATG55777.1"/>
    </source>
</evidence>
<dbReference type="AlphaFoldDB" id="A0A291GZY8"/>
<dbReference type="RefSeq" id="WP_096800237.1">
    <property type="nucleotide sequence ID" value="NZ_CP023564.1"/>
</dbReference>
<keyword evidence="2 3" id="KW-0456">Lyase</keyword>
<dbReference type="SUPFAM" id="SSF51569">
    <property type="entry name" value="Aldolase"/>
    <property type="match status" value="1"/>
</dbReference>
<sequence length="297" mass="30627">MFTGLSTFPLTPIRDDRVDLGAYGGLIDRLVDAGADSIGALGSTGSYAYLDRAERRAVVETTIEHAAGVPVIVGIGALRTSQVLALAADAQAAGADAVMLAPVSYQALTPDDVAGLYEDVTAELSVPLVVYDNPATTHVTFSLELHAHIAHLPHVGALKIPPIAGGADAARERVQALRAVLPEHVRIGISGDGFAAAGLLAGCDAWFTALGGTIPQAMTAIARPALEGRTADALAASDRLAPLWDLVAEHGSLRVAATLAEHLGLVEAPCLPRPLLGLRGGDRERVRDVAEELGLTG</sequence>
<dbReference type="InterPro" id="IPR013785">
    <property type="entry name" value="Aldolase_TIM"/>
</dbReference>
<dbReference type="PANTHER" id="PTHR12128:SF66">
    <property type="entry name" value="4-HYDROXY-2-OXOGLUTARATE ALDOLASE, MITOCHONDRIAL"/>
    <property type="match status" value="1"/>
</dbReference>
<dbReference type="PANTHER" id="PTHR12128">
    <property type="entry name" value="DIHYDRODIPICOLINATE SYNTHASE"/>
    <property type="match status" value="1"/>
</dbReference>
<protein>
    <submittedName>
        <fullName evidence="6">Dihydrodipicolinate synthase family protein</fullName>
    </submittedName>
</protein>
<evidence type="ECO:0000256" key="4">
    <source>
        <dbReference type="PIRSR" id="PIRSR001365-1"/>
    </source>
</evidence>
<feature type="active site" description="Schiff-base intermediate with substrate" evidence="4">
    <location>
        <position position="159"/>
    </location>
</feature>
<comment type="similarity">
    <text evidence="1 3">Belongs to the DapA family.</text>
</comment>
<evidence type="ECO:0000313" key="7">
    <source>
        <dbReference type="Proteomes" id="UP000217889"/>
    </source>
</evidence>
<dbReference type="PIRSF" id="PIRSF001365">
    <property type="entry name" value="DHDPS"/>
    <property type="match status" value="1"/>
</dbReference>
<dbReference type="CDD" id="cd00408">
    <property type="entry name" value="DHDPS-like"/>
    <property type="match status" value="1"/>
</dbReference>
<dbReference type="PRINTS" id="PR00146">
    <property type="entry name" value="DHPICSNTHASE"/>
</dbReference>
<keyword evidence="7" id="KW-1185">Reference proteome</keyword>